<evidence type="ECO:0000313" key="2">
    <source>
        <dbReference type="EMBL" id="GAG74903.1"/>
    </source>
</evidence>
<dbReference type="EMBL" id="BART01018390">
    <property type="protein sequence ID" value="GAG74903.1"/>
    <property type="molecule type" value="Genomic_DNA"/>
</dbReference>
<dbReference type="Pfam" id="PF08241">
    <property type="entry name" value="Methyltransf_11"/>
    <property type="match status" value="1"/>
</dbReference>
<dbReference type="SUPFAM" id="SSF53335">
    <property type="entry name" value="S-adenosyl-L-methionine-dependent methyltransferases"/>
    <property type="match status" value="1"/>
</dbReference>
<organism evidence="2">
    <name type="scientific">marine sediment metagenome</name>
    <dbReference type="NCBI Taxonomy" id="412755"/>
    <lineage>
        <taxon>unclassified sequences</taxon>
        <taxon>metagenomes</taxon>
        <taxon>ecological metagenomes</taxon>
    </lineage>
</organism>
<dbReference type="GO" id="GO:0008757">
    <property type="term" value="F:S-adenosylmethionine-dependent methyltransferase activity"/>
    <property type="evidence" value="ECO:0007669"/>
    <property type="project" value="InterPro"/>
</dbReference>
<accession>X1ARF7</accession>
<feature type="domain" description="Methyltransferase type 11" evidence="1">
    <location>
        <begin position="42"/>
        <end position="125"/>
    </location>
</feature>
<dbReference type="InterPro" id="IPR013216">
    <property type="entry name" value="Methyltransf_11"/>
</dbReference>
<dbReference type="AlphaFoldDB" id="X1ARF7"/>
<dbReference type="InterPro" id="IPR029063">
    <property type="entry name" value="SAM-dependent_MTases_sf"/>
</dbReference>
<dbReference type="CDD" id="cd02440">
    <property type="entry name" value="AdoMet_MTases"/>
    <property type="match status" value="1"/>
</dbReference>
<comment type="caution">
    <text evidence="2">The sequence shown here is derived from an EMBL/GenBank/DDBJ whole genome shotgun (WGS) entry which is preliminary data.</text>
</comment>
<reference evidence="2" key="1">
    <citation type="journal article" date="2014" name="Front. Microbiol.">
        <title>High frequency of phylogenetically diverse reductive dehalogenase-homologous genes in deep subseafloor sedimentary metagenomes.</title>
        <authorList>
            <person name="Kawai M."/>
            <person name="Futagami T."/>
            <person name="Toyoda A."/>
            <person name="Takaki Y."/>
            <person name="Nishi S."/>
            <person name="Hori S."/>
            <person name="Arai W."/>
            <person name="Tsubouchi T."/>
            <person name="Morono Y."/>
            <person name="Uchiyama I."/>
            <person name="Ito T."/>
            <person name="Fujiyama A."/>
            <person name="Inagaki F."/>
            <person name="Takami H."/>
        </authorList>
    </citation>
    <scope>NUCLEOTIDE SEQUENCE</scope>
    <source>
        <strain evidence="2">Expedition CK06-06</strain>
    </source>
</reference>
<dbReference type="Gene3D" id="3.40.50.150">
    <property type="entry name" value="Vaccinia Virus protein VP39"/>
    <property type="match status" value="1"/>
</dbReference>
<sequence length="182" mass="21265">MKANDYIIGHWERKKIWKNNQRPHHRKRLNMIAQSVKGKKFLDVGCCFGHSTNDLKRLHPGDWSGLDFSEYAAKKAHHLFPELTFYFAENFKLLPVCGQFDSVVCSEVLEHVEEDQELVKGLLEITKDVLFMTTPHCFVNDPGHIRVYDEAMLADLFKGMQYKIQKDGLFFYITVSKNERLI</sequence>
<name>X1ARF7_9ZZZZ</name>
<protein>
    <recommendedName>
        <fullName evidence="1">Methyltransferase type 11 domain-containing protein</fullName>
    </recommendedName>
</protein>
<gene>
    <name evidence="2" type="ORF">S01H4_34724</name>
</gene>
<evidence type="ECO:0000259" key="1">
    <source>
        <dbReference type="Pfam" id="PF08241"/>
    </source>
</evidence>
<proteinExistence type="predicted"/>